<name>A0ABP7KQW9_9ACTN</name>
<dbReference type="RefSeq" id="WP_345552581.1">
    <property type="nucleotide sequence ID" value="NZ_BAAAZA010000021.1"/>
</dbReference>
<dbReference type="SUPFAM" id="SSF46785">
    <property type="entry name" value="Winged helix' DNA-binding domain"/>
    <property type="match status" value="1"/>
</dbReference>
<protein>
    <recommendedName>
        <fullName evidence="4">Helix-turn-helix domain-containing protein</fullName>
    </recommendedName>
</protein>
<feature type="compositionally biased region" description="Pro residues" evidence="1">
    <location>
        <begin position="104"/>
        <end position="120"/>
    </location>
</feature>
<dbReference type="InterPro" id="IPR036390">
    <property type="entry name" value="WH_DNA-bd_sf"/>
</dbReference>
<evidence type="ECO:0000256" key="1">
    <source>
        <dbReference type="SAM" id="MobiDB-lite"/>
    </source>
</evidence>
<feature type="compositionally biased region" description="Basic and acidic residues" evidence="1">
    <location>
        <begin position="126"/>
        <end position="135"/>
    </location>
</feature>
<reference evidence="3" key="1">
    <citation type="journal article" date="2019" name="Int. J. Syst. Evol. Microbiol.">
        <title>The Global Catalogue of Microorganisms (GCM) 10K type strain sequencing project: providing services to taxonomists for standard genome sequencing and annotation.</title>
        <authorList>
            <consortium name="The Broad Institute Genomics Platform"/>
            <consortium name="The Broad Institute Genome Sequencing Center for Infectious Disease"/>
            <person name="Wu L."/>
            <person name="Ma J."/>
        </authorList>
    </citation>
    <scope>NUCLEOTIDE SEQUENCE [LARGE SCALE GENOMIC DNA]</scope>
    <source>
        <strain evidence="3">JCM 16578</strain>
    </source>
</reference>
<comment type="caution">
    <text evidence="2">The sequence shown here is derived from an EMBL/GenBank/DDBJ whole genome shotgun (WGS) entry which is preliminary data.</text>
</comment>
<dbReference type="EMBL" id="BAAAZA010000021">
    <property type="protein sequence ID" value="GAA3885168.1"/>
    <property type="molecule type" value="Genomic_DNA"/>
</dbReference>
<evidence type="ECO:0000313" key="2">
    <source>
        <dbReference type="EMBL" id="GAA3885168.1"/>
    </source>
</evidence>
<gene>
    <name evidence="2" type="ORF">GCM10022207_60600</name>
</gene>
<dbReference type="Proteomes" id="UP001501563">
    <property type="component" value="Unassembled WGS sequence"/>
</dbReference>
<feature type="compositionally biased region" description="Low complexity" evidence="1">
    <location>
        <begin position="137"/>
        <end position="152"/>
    </location>
</feature>
<evidence type="ECO:0008006" key="4">
    <source>
        <dbReference type="Google" id="ProtNLM"/>
    </source>
</evidence>
<accession>A0ABP7KQW9</accession>
<sequence>MSGYGAAGIRRGAMAADRFTQIRNSLFRDPKISYRAKGVFGLISTHRDGWRVSVAELARQGPEGKDAVTVALKELERHGYLVRERERRADGTLGAASYFITDMPEPPARRPSPAPPPSTTPPATGKENRRSEPAPEKPAQAEPAQAFPPTKNTNRKKTTRQNTNPLRPSAPHTHRRENDDATATPPDGRKSPSRHTPAGEPSAGARLLLSIGVEHPELLLTGPALRDQGQVVTAMLETGWSLEQVRRIVASRPLPDRIRSSVDAIVAARLNTAHAYPPPATCPDTAPAARPSQTALADHRPVREALAYRALAECAGCGLPGCAPGENLCPACLNWPLCRCCTGPTPRRAHPEGDGRCATCATTFTSRPEGVSA</sequence>
<proteinExistence type="predicted"/>
<feature type="region of interest" description="Disordered" evidence="1">
    <location>
        <begin position="101"/>
        <end position="202"/>
    </location>
</feature>
<organism evidence="2 3">
    <name type="scientific">Streptomyces lannensis</name>
    <dbReference type="NCBI Taxonomy" id="766498"/>
    <lineage>
        <taxon>Bacteria</taxon>
        <taxon>Bacillati</taxon>
        <taxon>Actinomycetota</taxon>
        <taxon>Actinomycetes</taxon>
        <taxon>Kitasatosporales</taxon>
        <taxon>Streptomycetaceae</taxon>
        <taxon>Streptomyces</taxon>
    </lineage>
</organism>
<evidence type="ECO:0000313" key="3">
    <source>
        <dbReference type="Proteomes" id="UP001501563"/>
    </source>
</evidence>
<keyword evidence="3" id="KW-1185">Reference proteome</keyword>